<sequence length="216" mass="24853">MGGILGIDGLKRVNLHYFPDKKNTTIETGENIRIKHGEIMRIEADSNINKTTQALVSSSVISNQEHYPKSSTINSLNIINVNNYKITKVRNQKMPILAKTNLSETISPIHPEDDILTYLRVMNKCVNPLSNPIVEKDDLDEKILSKKKPINEFINKISDQLDINTILEVLFLPIKNQIELTYININVDTRILILFIQRYLDDMKNEARKDKKQKQI</sequence>
<dbReference type="Proteomes" id="UP000095038">
    <property type="component" value="Unassembled WGS sequence"/>
</dbReference>
<name>A0A1D2VL70_9ASCO</name>
<gene>
    <name evidence="1" type="ORF">ASCRUDRAFT_6932</name>
</gene>
<dbReference type="GeneID" id="30965296"/>
<dbReference type="EMBL" id="KV454477">
    <property type="protein sequence ID" value="ODV62334.1"/>
    <property type="molecule type" value="Genomic_DNA"/>
</dbReference>
<proteinExistence type="predicted"/>
<organism evidence="1 2">
    <name type="scientific">Ascoidea rubescens DSM 1968</name>
    <dbReference type="NCBI Taxonomy" id="1344418"/>
    <lineage>
        <taxon>Eukaryota</taxon>
        <taxon>Fungi</taxon>
        <taxon>Dikarya</taxon>
        <taxon>Ascomycota</taxon>
        <taxon>Saccharomycotina</taxon>
        <taxon>Saccharomycetes</taxon>
        <taxon>Ascoideaceae</taxon>
        <taxon>Ascoidea</taxon>
    </lineage>
</organism>
<evidence type="ECO:0000313" key="1">
    <source>
        <dbReference type="EMBL" id="ODV62334.1"/>
    </source>
</evidence>
<keyword evidence="2" id="KW-1185">Reference proteome</keyword>
<dbReference type="AlphaFoldDB" id="A0A1D2VL70"/>
<protein>
    <submittedName>
        <fullName evidence="1">Uncharacterized protein</fullName>
    </submittedName>
</protein>
<accession>A0A1D2VL70</accession>
<dbReference type="InParanoid" id="A0A1D2VL70"/>
<evidence type="ECO:0000313" key="2">
    <source>
        <dbReference type="Proteomes" id="UP000095038"/>
    </source>
</evidence>
<dbReference type="RefSeq" id="XP_020048641.1">
    <property type="nucleotide sequence ID" value="XM_020191660.1"/>
</dbReference>
<reference evidence="2" key="1">
    <citation type="submission" date="2016-05" db="EMBL/GenBank/DDBJ databases">
        <title>Comparative genomics of biotechnologically important yeasts.</title>
        <authorList>
            <consortium name="DOE Joint Genome Institute"/>
            <person name="Riley R."/>
            <person name="Haridas S."/>
            <person name="Wolfe K.H."/>
            <person name="Lopes M.R."/>
            <person name="Hittinger C.T."/>
            <person name="Goker M."/>
            <person name="Salamov A."/>
            <person name="Wisecaver J."/>
            <person name="Long T.M."/>
            <person name="Aerts A.L."/>
            <person name="Barry K."/>
            <person name="Choi C."/>
            <person name="Clum A."/>
            <person name="Coughlan A.Y."/>
            <person name="Deshpande S."/>
            <person name="Douglass A.P."/>
            <person name="Hanson S.J."/>
            <person name="Klenk H.-P."/>
            <person name="Labutti K."/>
            <person name="Lapidus A."/>
            <person name="Lindquist E."/>
            <person name="Lipzen A."/>
            <person name="Meier-Kolthoff J.P."/>
            <person name="Ohm R.A."/>
            <person name="Otillar R.P."/>
            <person name="Pangilinan J."/>
            <person name="Peng Y."/>
            <person name="Rokas A."/>
            <person name="Rosa C.A."/>
            <person name="Scheuner C."/>
            <person name="Sibirny A.A."/>
            <person name="Slot J.C."/>
            <person name="Stielow J.B."/>
            <person name="Sun H."/>
            <person name="Kurtzman C.P."/>
            <person name="Blackwell M."/>
            <person name="Grigoriev I.V."/>
            <person name="Jeffries T.W."/>
        </authorList>
    </citation>
    <scope>NUCLEOTIDE SEQUENCE [LARGE SCALE GENOMIC DNA]</scope>
    <source>
        <strain evidence="2">DSM 1968</strain>
    </source>
</reference>